<dbReference type="AlphaFoldDB" id="A0A3A8JZ46"/>
<comment type="caution">
    <text evidence="2">The sequence shown here is derived from an EMBL/GenBank/DDBJ whole genome shotgun (WGS) entry which is preliminary data.</text>
</comment>
<dbReference type="RefSeq" id="WP_120604950.1">
    <property type="nucleotide sequence ID" value="NZ_RAWE01000098.1"/>
</dbReference>
<gene>
    <name evidence="2" type="ORF">D7X32_24270</name>
</gene>
<evidence type="ECO:0000313" key="3">
    <source>
        <dbReference type="Proteomes" id="UP000268313"/>
    </source>
</evidence>
<protein>
    <recommendedName>
        <fullName evidence="1">A-factor biosynthesis hotdog domain-containing protein</fullName>
    </recommendedName>
</protein>
<proteinExistence type="predicted"/>
<keyword evidence="3" id="KW-1185">Reference proteome</keyword>
<dbReference type="Pfam" id="PF03756">
    <property type="entry name" value="AfsA"/>
    <property type="match status" value="1"/>
</dbReference>
<reference evidence="3" key="1">
    <citation type="submission" date="2018-09" db="EMBL/GenBank/DDBJ databases">
        <authorList>
            <person name="Livingstone P.G."/>
            <person name="Whitworth D.E."/>
        </authorList>
    </citation>
    <scope>NUCLEOTIDE SEQUENCE [LARGE SCALE GENOMIC DNA]</scope>
    <source>
        <strain evidence="3">CA043D</strain>
    </source>
</reference>
<accession>A0A3A8JZ46</accession>
<evidence type="ECO:0000313" key="2">
    <source>
        <dbReference type="EMBL" id="RKH00159.1"/>
    </source>
</evidence>
<dbReference type="OrthoDB" id="594159at2"/>
<dbReference type="Proteomes" id="UP000268313">
    <property type="component" value="Unassembled WGS sequence"/>
</dbReference>
<feature type="domain" description="A-factor biosynthesis hotdog" evidence="1">
    <location>
        <begin position="133"/>
        <end position="255"/>
    </location>
</feature>
<name>A0A3A8JZ46_9BACT</name>
<sequence length="274" mass="30478">MDSDSSHPERHVRVASPEAVPFLLVPESLLPEVEHPCRIPVKDVEEAEFLAAVLQEHCGLYLGARASEFPALAEWADATPVGVRVGGPWKKDPPENVSELLARIPVRNPVSQGRQSFSEAEQGRPLERVDPVLVHKRDPANVLLANACRVGALQQFNAFTESPEFVFDHPSEHVQGMLLTELARQASIATIHGVGLPLDWSLIMTRLSLEFRRFVRNDVPVVIRTFVSFRLPEWAEPVRSDGRRRRMWIAVQGWQEDVCCYSGLIGAVSAKAAS</sequence>
<evidence type="ECO:0000259" key="1">
    <source>
        <dbReference type="Pfam" id="PF03756"/>
    </source>
</evidence>
<organism evidence="2 3">
    <name type="scientific">Corallococcus carmarthensis</name>
    <dbReference type="NCBI Taxonomy" id="2316728"/>
    <lineage>
        <taxon>Bacteria</taxon>
        <taxon>Pseudomonadati</taxon>
        <taxon>Myxococcota</taxon>
        <taxon>Myxococcia</taxon>
        <taxon>Myxococcales</taxon>
        <taxon>Cystobacterineae</taxon>
        <taxon>Myxococcaceae</taxon>
        <taxon>Corallococcus</taxon>
    </lineage>
</organism>
<dbReference type="InterPro" id="IPR005509">
    <property type="entry name" value="AfsA_hotdog_dom"/>
</dbReference>
<dbReference type="EMBL" id="RAWE01000098">
    <property type="protein sequence ID" value="RKH00159.1"/>
    <property type="molecule type" value="Genomic_DNA"/>
</dbReference>